<dbReference type="InterPro" id="IPR008719">
    <property type="entry name" value="N2O_reductase_NosL"/>
</dbReference>
<dbReference type="OrthoDB" id="9809859at2"/>
<organism evidence="2 3">
    <name type="scientific">Pseudobacter ginsenosidimutans</name>
    <dbReference type="NCBI Taxonomy" id="661488"/>
    <lineage>
        <taxon>Bacteria</taxon>
        <taxon>Pseudomonadati</taxon>
        <taxon>Bacteroidota</taxon>
        <taxon>Chitinophagia</taxon>
        <taxon>Chitinophagales</taxon>
        <taxon>Chitinophagaceae</taxon>
        <taxon>Pseudobacter</taxon>
    </lineage>
</organism>
<dbReference type="PANTHER" id="PTHR41247:SF1">
    <property type="entry name" value="HTH-TYPE TRANSCRIPTIONAL REPRESSOR YCNK"/>
    <property type="match status" value="1"/>
</dbReference>
<gene>
    <name evidence="2" type="ORF">EV199_5080</name>
</gene>
<name>A0A4Q7MLM6_9BACT</name>
<dbReference type="SUPFAM" id="SSF160387">
    <property type="entry name" value="NosL/MerB-like"/>
    <property type="match status" value="1"/>
</dbReference>
<evidence type="ECO:0000256" key="1">
    <source>
        <dbReference type="SAM" id="Phobius"/>
    </source>
</evidence>
<keyword evidence="1" id="KW-1133">Transmembrane helix</keyword>
<protein>
    <submittedName>
        <fullName evidence="2">Copper chaperone NosL</fullName>
    </submittedName>
</protein>
<dbReference type="Pfam" id="PF05573">
    <property type="entry name" value="NosL"/>
    <property type="match status" value="1"/>
</dbReference>
<evidence type="ECO:0000313" key="2">
    <source>
        <dbReference type="EMBL" id="RZS69244.1"/>
    </source>
</evidence>
<feature type="transmembrane region" description="Helical" evidence="1">
    <location>
        <begin position="104"/>
        <end position="125"/>
    </location>
</feature>
<dbReference type="EMBL" id="SGXA01000003">
    <property type="protein sequence ID" value="RZS69244.1"/>
    <property type="molecule type" value="Genomic_DNA"/>
</dbReference>
<comment type="caution">
    <text evidence="2">The sequence shown here is derived from an EMBL/GenBank/DDBJ whole genome shotgun (WGS) entry which is preliminary data.</text>
</comment>
<dbReference type="Gene3D" id="3.30.70.2050">
    <property type="match status" value="1"/>
</dbReference>
<dbReference type="Proteomes" id="UP000293874">
    <property type="component" value="Unassembled WGS sequence"/>
</dbReference>
<feature type="transmembrane region" description="Helical" evidence="1">
    <location>
        <begin position="75"/>
        <end position="97"/>
    </location>
</feature>
<reference evidence="2 3" key="1">
    <citation type="submission" date="2019-02" db="EMBL/GenBank/DDBJ databases">
        <title>Genomic Encyclopedia of Type Strains, Phase IV (KMG-IV): sequencing the most valuable type-strain genomes for metagenomic binning, comparative biology and taxonomic classification.</title>
        <authorList>
            <person name="Goeker M."/>
        </authorList>
    </citation>
    <scope>NUCLEOTIDE SEQUENCE [LARGE SCALE GENOMIC DNA]</scope>
    <source>
        <strain evidence="2 3">DSM 18116</strain>
    </source>
</reference>
<keyword evidence="1" id="KW-0812">Transmembrane</keyword>
<sequence length="336" mass="37588">MKNRMSVTTKCITALAALSLVAVLFFPMWKIELSAPQYPEGLELSIYPHKLGGDIEIVNGLNHYIGMRTLHTRDFVEFIVLPWIFGILSFFGLLTIIINRRWFFLLWAGFFFLFAVVAMIDFYRWEYNYGHNLDPAAPIQVPGMSYQPPLIGFKQLLNFGAYSIPDTGGWIFIAAGLLIAFSVYHEIQTMRKLSKKSALIISCAGLLTLGSCSAGPQPIKLNVDVCDHCKMTITDPKFGGELLTKKGKIYRFDDAKCLSGFINAGTVKKEDVKNIYLLDYVNQGQLLDASTCILLKSSELKSPMGGDLAAFASKDAAEQFQKQFNATLTSWNEIEK</sequence>
<keyword evidence="1" id="KW-0472">Membrane</keyword>
<dbReference type="PANTHER" id="PTHR41247">
    <property type="entry name" value="HTH-TYPE TRANSCRIPTIONAL REPRESSOR YCNK"/>
    <property type="match status" value="1"/>
</dbReference>
<evidence type="ECO:0000313" key="3">
    <source>
        <dbReference type="Proteomes" id="UP000293874"/>
    </source>
</evidence>
<dbReference type="AlphaFoldDB" id="A0A4Q7MLM6"/>
<accession>A0A4Q7MLM6</accession>
<feature type="transmembrane region" description="Helical" evidence="1">
    <location>
        <begin position="167"/>
        <end position="185"/>
    </location>
</feature>
<keyword evidence="3" id="KW-1185">Reference proteome</keyword>
<dbReference type="RefSeq" id="WP_130543596.1">
    <property type="nucleotide sequence ID" value="NZ_CP042431.1"/>
</dbReference>
<proteinExistence type="predicted"/>